<dbReference type="Pfam" id="PF01479">
    <property type="entry name" value="S4"/>
    <property type="match status" value="1"/>
</dbReference>
<evidence type="ECO:0000256" key="10">
    <source>
        <dbReference type="PROSITE-ProRule" id="PRU00182"/>
    </source>
</evidence>
<evidence type="ECO:0000259" key="11">
    <source>
        <dbReference type="SMART" id="SM00363"/>
    </source>
</evidence>
<dbReference type="SMART" id="SM00363">
    <property type="entry name" value="S4"/>
    <property type="match status" value="1"/>
</dbReference>
<dbReference type="PANTHER" id="PTHR47683:SF4">
    <property type="entry name" value="PSEUDOURIDINE SYNTHASE"/>
    <property type="match status" value="1"/>
</dbReference>
<proteinExistence type="predicted"/>
<dbReference type="EMBL" id="LAZL01000010">
    <property type="protein sequence ID" value="KMT65566.1"/>
    <property type="molecule type" value="Genomic_DNA"/>
</dbReference>
<feature type="domain" description="RNA-binding S4" evidence="11">
    <location>
        <begin position="1"/>
        <end position="68"/>
    </location>
</feature>
<dbReference type="InterPro" id="IPR042092">
    <property type="entry name" value="PsdUridine_s_RsuA/RluB/E/F_cat"/>
</dbReference>
<evidence type="ECO:0000256" key="8">
    <source>
        <dbReference type="ARBA" id="ARBA00042844"/>
    </source>
</evidence>
<sequence length="233" mass="26130">MRLDKYLCESTEFTRKTAKMAIAAGDVEIDGVVVTNPATKVTAESHVQFRGADLGVVGLRYIMLNKPIDTICSTVDSEDYQSVLSLLEIEKPERLHIAGRLDADTTGMVLITDDGKWSHRVTSPKKACGKTYLAELAEPMDEAAQAEAIELFEQGFMLKSEDKPTLPAQLKFIHPDYAEVTVMEGRYHQVKRMFAAIGNKVTYLHRAQIGELDLADLEPCEWRYLTQDEVDLF</sequence>
<dbReference type="EC" id="5.4.99.19" evidence="4"/>
<dbReference type="InterPro" id="IPR006145">
    <property type="entry name" value="PsdUridine_synth_RsuA/RluA"/>
</dbReference>
<dbReference type="NCBIfam" id="TIGR00093">
    <property type="entry name" value="pseudouridine synthase"/>
    <property type="match status" value="1"/>
</dbReference>
<comment type="caution">
    <text evidence="12">The sequence shown here is derived from an EMBL/GenBank/DDBJ whole genome shotgun (WGS) entry which is preliminary data.</text>
</comment>
<accession>A0A0J8JLX9</accession>
<dbReference type="PATRIC" id="fig|1513271.3.peg.1559"/>
<dbReference type="STRING" id="1513271.XM47_07635"/>
<dbReference type="Gene3D" id="3.10.290.10">
    <property type="entry name" value="RNA-binding S4 domain"/>
    <property type="match status" value="1"/>
</dbReference>
<evidence type="ECO:0000256" key="5">
    <source>
        <dbReference type="ARBA" id="ARBA00041097"/>
    </source>
</evidence>
<dbReference type="PANTHER" id="PTHR47683">
    <property type="entry name" value="PSEUDOURIDINE SYNTHASE FAMILY PROTEIN-RELATED"/>
    <property type="match status" value="1"/>
</dbReference>
<dbReference type="CDD" id="cd00165">
    <property type="entry name" value="S4"/>
    <property type="match status" value="1"/>
</dbReference>
<evidence type="ECO:0000256" key="9">
    <source>
        <dbReference type="ARBA" id="ARBA00043143"/>
    </source>
</evidence>
<dbReference type="InterPro" id="IPR002942">
    <property type="entry name" value="S4_RNA-bd"/>
</dbReference>
<dbReference type="SUPFAM" id="SSF55174">
    <property type="entry name" value="Alpha-L RNA-binding motif"/>
    <property type="match status" value="1"/>
</dbReference>
<dbReference type="PROSITE" id="PS50889">
    <property type="entry name" value="S4"/>
    <property type="match status" value="1"/>
</dbReference>
<evidence type="ECO:0000256" key="2">
    <source>
        <dbReference type="ARBA" id="ARBA00036749"/>
    </source>
</evidence>
<dbReference type="GO" id="GO:0003723">
    <property type="term" value="F:RNA binding"/>
    <property type="evidence" value="ECO:0007669"/>
    <property type="project" value="UniProtKB-KW"/>
</dbReference>
<evidence type="ECO:0000313" key="12">
    <source>
        <dbReference type="EMBL" id="KMT65566.1"/>
    </source>
</evidence>
<evidence type="ECO:0000256" key="4">
    <source>
        <dbReference type="ARBA" id="ARBA00038915"/>
    </source>
</evidence>
<dbReference type="Gene3D" id="3.30.70.580">
    <property type="entry name" value="Pseudouridine synthase I, catalytic domain, N-terminal subdomain"/>
    <property type="match status" value="1"/>
</dbReference>
<organism evidence="12 13">
    <name type="scientific">Catenovulum maritimum</name>
    <dbReference type="NCBI Taxonomy" id="1513271"/>
    <lineage>
        <taxon>Bacteria</taxon>
        <taxon>Pseudomonadati</taxon>
        <taxon>Pseudomonadota</taxon>
        <taxon>Gammaproteobacteria</taxon>
        <taxon>Alteromonadales</taxon>
        <taxon>Alteromonadaceae</taxon>
        <taxon>Catenovulum</taxon>
    </lineage>
</organism>
<dbReference type="RefSeq" id="WP_048691333.1">
    <property type="nucleotide sequence ID" value="NZ_KQ130487.1"/>
</dbReference>
<dbReference type="InterPro" id="IPR020094">
    <property type="entry name" value="TruA/RsuA/RluB/E/F_N"/>
</dbReference>
<dbReference type="InterPro" id="IPR020103">
    <property type="entry name" value="PsdUridine_synth_cat_dom_sf"/>
</dbReference>
<dbReference type="SUPFAM" id="SSF55120">
    <property type="entry name" value="Pseudouridine synthase"/>
    <property type="match status" value="1"/>
</dbReference>
<dbReference type="Gene3D" id="3.30.70.1560">
    <property type="entry name" value="Alpha-L RNA-binding motif"/>
    <property type="match status" value="1"/>
</dbReference>
<dbReference type="Pfam" id="PF00849">
    <property type="entry name" value="PseudoU_synth_2"/>
    <property type="match status" value="1"/>
</dbReference>
<dbReference type="InterPro" id="IPR000748">
    <property type="entry name" value="PsdUridine_synth_RsuA/RluB/E/F"/>
</dbReference>
<keyword evidence="13" id="KW-1185">Reference proteome</keyword>
<dbReference type="GO" id="GO:0160136">
    <property type="term" value="F:16S rRNA pseudouridine(516) synthase activity"/>
    <property type="evidence" value="ECO:0007669"/>
    <property type="project" value="UniProtKB-EC"/>
</dbReference>
<protein>
    <recommendedName>
        <fullName evidence="5">Ribosomal small subunit pseudouridine synthase A</fullName>
        <ecNumber evidence="4">5.4.99.19</ecNumber>
    </recommendedName>
    <alternativeName>
        <fullName evidence="7">16S pseudouridylate 516 synthase</fullName>
    </alternativeName>
    <alternativeName>
        <fullName evidence="6">16S rRNA pseudouridine(516) synthase</fullName>
    </alternativeName>
    <alternativeName>
        <fullName evidence="8">rRNA pseudouridylate synthase A</fullName>
    </alternativeName>
    <alternativeName>
        <fullName evidence="9">rRNA-uridine isomerase A</fullName>
    </alternativeName>
</protein>
<reference evidence="12 13" key="1">
    <citation type="submission" date="2015-04" db="EMBL/GenBank/DDBJ databases">
        <title>Draft Genome Sequence of the Novel Agar-Digesting Marine Bacterium Q1.</title>
        <authorList>
            <person name="Li Y."/>
            <person name="Li D."/>
            <person name="Chen G."/>
            <person name="Du Z."/>
        </authorList>
    </citation>
    <scope>NUCLEOTIDE SEQUENCE [LARGE SCALE GENOMIC DNA]</scope>
    <source>
        <strain evidence="12 13">Q1</strain>
    </source>
</reference>
<evidence type="ECO:0000256" key="1">
    <source>
        <dbReference type="ARBA" id="ARBA00023235"/>
    </source>
</evidence>
<keyword evidence="10" id="KW-0694">RNA-binding</keyword>
<dbReference type="OrthoDB" id="9807213at2"/>
<evidence type="ECO:0000256" key="3">
    <source>
        <dbReference type="ARBA" id="ARBA00037590"/>
    </source>
</evidence>
<dbReference type="CDD" id="cd02553">
    <property type="entry name" value="PseudoU_synth_RsuA"/>
    <property type="match status" value="1"/>
</dbReference>
<comment type="function">
    <text evidence="3">Responsible for synthesis of pseudouridine from uracil-516 in 16S ribosomal RNA.</text>
</comment>
<name>A0A0J8JLX9_9ALTE</name>
<evidence type="ECO:0000256" key="7">
    <source>
        <dbReference type="ARBA" id="ARBA00042589"/>
    </source>
</evidence>
<dbReference type="InterPro" id="IPR050343">
    <property type="entry name" value="RsuA_PseudoU_synthase"/>
</dbReference>
<evidence type="ECO:0000256" key="6">
    <source>
        <dbReference type="ARBA" id="ARBA00041336"/>
    </source>
</evidence>
<gene>
    <name evidence="12" type="ORF">XM47_07635</name>
</gene>
<evidence type="ECO:0000313" key="13">
    <source>
        <dbReference type="Proteomes" id="UP000037600"/>
    </source>
</evidence>
<keyword evidence="1" id="KW-0413">Isomerase</keyword>
<comment type="catalytic activity">
    <reaction evidence="2">
        <text>uridine(516) in 16S rRNA = pseudouridine(516) in 16S rRNA</text>
        <dbReference type="Rhea" id="RHEA:38867"/>
        <dbReference type="Rhea" id="RHEA-COMP:10089"/>
        <dbReference type="Rhea" id="RHEA-COMP:10090"/>
        <dbReference type="ChEBI" id="CHEBI:65314"/>
        <dbReference type="ChEBI" id="CHEBI:65315"/>
        <dbReference type="EC" id="5.4.99.19"/>
    </reaction>
</comment>
<dbReference type="AlphaFoldDB" id="A0A0J8JLX9"/>
<dbReference type="InterPro" id="IPR036986">
    <property type="entry name" value="S4_RNA-bd_sf"/>
</dbReference>
<dbReference type="Proteomes" id="UP000037600">
    <property type="component" value="Unassembled WGS sequence"/>
</dbReference>
<dbReference type="GO" id="GO:0000455">
    <property type="term" value="P:enzyme-directed rRNA pseudouridine synthesis"/>
    <property type="evidence" value="ECO:0007669"/>
    <property type="project" value="UniProtKB-ARBA"/>
</dbReference>